<dbReference type="VEuPathDB" id="FungiDB:H310_09923"/>
<dbReference type="Gene3D" id="3.40.50.410">
    <property type="entry name" value="von Willebrand factor, type A domain"/>
    <property type="match status" value="1"/>
</dbReference>
<protein>
    <recommendedName>
        <fullName evidence="2">VWFA domain-containing protein</fullName>
    </recommendedName>
</protein>
<dbReference type="PANTHER" id="PTHR10579:SF43">
    <property type="entry name" value="ZINC FINGER (C3HC4-TYPE RING FINGER) FAMILY PROTEIN"/>
    <property type="match status" value="1"/>
</dbReference>
<dbReference type="Proteomes" id="UP000285060">
    <property type="component" value="Unassembled WGS sequence"/>
</dbReference>
<gene>
    <name evidence="3" type="ORF">DYB32_005687</name>
</gene>
<comment type="caution">
    <text evidence="3">The sequence shown here is derived from an EMBL/GenBank/DDBJ whole genome shotgun (WGS) entry which is preliminary data.</text>
</comment>
<accession>A0A418ATV4</accession>
<dbReference type="AlphaFoldDB" id="A0A418ATV4"/>
<organism evidence="3 4">
    <name type="scientific">Aphanomyces invadans</name>
    <dbReference type="NCBI Taxonomy" id="157072"/>
    <lineage>
        <taxon>Eukaryota</taxon>
        <taxon>Sar</taxon>
        <taxon>Stramenopiles</taxon>
        <taxon>Oomycota</taxon>
        <taxon>Saprolegniomycetes</taxon>
        <taxon>Saprolegniales</taxon>
        <taxon>Verrucalvaceae</taxon>
        <taxon>Aphanomyces</taxon>
    </lineage>
</organism>
<feature type="domain" description="VWFA" evidence="2">
    <location>
        <begin position="61"/>
        <end position="247"/>
    </location>
</feature>
<dbReference type="PANTHER" id="PTHR10579">
    <property type="entry name" value="CALCIUM-ACTIVATED CHLORIDE CHANNEL REGULATOR"/>
    <property type="match status" value="1"/>
</dbReference>
<dbReference type="Pfam" id="PF00092">
    <property type="entry name" value="VWA"/>
    <property type="match status" value="1"/>
</dbReference>
<dbReference type="InterPro" id="IPR051266">
    <property type="entry name" value="CLCR"/>
</dbReference>
<evidence type="ECO:0000259" key="2">
    <source>
        <dbReference type="PROSITE" id="PS50234"/>
    </source>
</evidence>
<name>A0A418ATV4_9STRA</name>
<evidence type="ECO:0000313" key="4">
    <source>
        <dbReference type="Proteomes" id="UP000285060"/>
    </source>
</evidence>
<keyword evidence="4" id="KW-1185">Reference proteome</keyword>
<evidence type="ECO:0000256" key="1">
    <source>
        <dbReference type="SAM" id="MobiDB-lite"/>
    </source>
</evidence>
<dbReference type="InterPro" id="IPR002035">
    <property type="entry name" value="VWF_A"/>
</dbReference>
<reference evidence="3 4" key="1">
    <citation type="submission" date="2018-08" db="EMBL/GenBank/DDBJ databases">
        <title>Aphanomyces genome sequencing and annotation.</title>
        <authorList>
            <person name="Minardi D."/>
            <person name="Oidtmann B."/>
            <person name="Van Der Giezen M."/>
            <person name="Studholme D.J."/>
        </authorList>
    </citation>
    <scope>NUCLEOTIDE SEQUENCE [LARGE SCALE GENOMIC DNA]</scope>
    <source>
        <strain evidence="3 4">NJM0002</strain>
    </source>
</reference>
<evidence type="ECO:0000313" key="3">
    <source>
        <dbReference type="EMBL" id="RHY28812.1"/>
    </source>
</evidence>
<sequence>MSPYTPVPVPATPSPNAGTSVIAITSTAERREIAASVATTTFVNCHLAAPAVLENQRKPVDLVVVLDRSGSMHGDKLALCKRTMDFLAHQLAPHDRVSLVSYDSDVTTDMPLTKMNDQGKANLAQKVKCIQAGSCTNLSGGLVAGVEEVQRPTRLDNGEPNPVQSVLLLTDGQANEGVTGPDSLAKLLGGLLGPQVSLHTFGYGSDHNATLLGRLADIGRGSYYFIQNVDGVALAFARCLGGLLSVVGQNIKLEVVASPGALIASVKTKRPVMTVADKVHVEIDLGDMFAEESRDVLVEVQLTPQVPSEKMEIVEFRVRYVNVLQSTMEKETSVVTIGRPARVEHDDDDTVDEVIVAQKLRIAAVEAIESAQAEANKGNLDQGKRFLRSAIELVQRDMATLSVNAQATMAILLADLDECTVNMASQSVYQSRGQGRTQQKIQTHWMQRQNNVEVEEDCLLDCDDGFAIFCSSSNDDDEDVDKAAPRRQAAAPAPAPGGYAGIGNAMQRQMMKKAFKVTK</sequence>
<dbReference type="SUPFAM" id="SSF53300">
    <property type="entry name" value="vWA-like"/>
    <property type="match status" value="1"/>
</dbReference>
<proteinExistence type="predicted"/>
<dbReference type="InterPro" id="IPR036465">
    <property type="entry name" value="vWFA_dom_sf"/>
</dbReference>
<dbReference type="EMBL" id="QUSY01000523">
    <property type="protein sequence ID" value="RHY28812.1"/>
    <property type="molecule type" value="Genomic_DNA"/>
</dbReference>
<dbReference type="SMART" id="SM00327">
    <property type="entry name" value="VWA"/>
    <property type="match status" value="1"/>
</dbReference>
<feature type="region of interest" description="Disordered" evidence="1">
    <location>
        <begin position="474"/>
        <end position="502"/>
    </location>
</feature>
<dbReference type="PROSITE" id="PS50234">
    <property type="entry name" value="VWFA"/>
    <property type="match status" value="1"/>
</dbReference>